<accession>A0A160E9U8</accession>
<feature type="non-terminal residue" evidence="1">
    <location>
        <position position="65"/>
    </location>
</feature>
<gene>
    <name evidence="1" type="primary">VP1</name>
</gene>
<dbReference type="EMBL" id="KU305008">
    <property type="protein sequence ID" value="ANB42802.1"/>
    <property type="molecule type" value="Genomic_RNA"/>
</dbReference>
<evidence type="ECO:0000313" key="1">
    <source>
        <dbReference type="EMBL" id="ANB42802.1"/>
    </source>
</evidence>
<reference evidence="1" key="1">
    <citation type="journal article" date="2016" name="Infect. Genet. Evol.">
        <title>Human norovirus hyper-mutation revealed by ultra-deep sequencing.</title>
        <authorList>
            <person name="Cuevas J.M."/>
            <person name="Combe M."/>
            <person name="Torres-Puente M."/>
            <person name="Garijo R."/>
            <person name="Guix S."/>
            <person name="Buesa J."/>
            <person name="Rodriguez-Diaz J."/>
            <person name="Sanjuan R."/>
        </authorList>
    </citation>
    <scope>NUCLEOTIDE SEQUENCE</scope>
</reference>
<name>A0A160E9U8_NVGI1</name>
<protein>
    <submittedName>
        <fullName evidence="1">Major capsid protein</fullName>
    </submittedName>
</protein>
<proteinExistence type="predicted"/>
<feature type="non-terminal residue" evidence="1">
    <location>
        <position position="1"/>
    </location>
</feature>
<organism evidence="1">
    <name type="scientific">Norovirus GI.1</name>
    <name type="common">Norovirus genogroup GI.1</name>
    <dbReference type="NCBI Taxonomy" id="647514"/>
    <lineage>
        <taxon>Viruses</taxon>
        <taxon>Riboviria</taxon>
        <taxon>Orthornavirae</taxon>
        <taxon>Pisuviricota</taxon>
        <taxon>Pisoniviricetes</taxon>
        <taxon>Picornavirales</taxon>
        <taxon>Caliciviridae</taxon>
        <taxon>Norovirus</taxon>
        <taxon>Norovirus norwalkense</taxon>
        <taxon>Norwalk virus</taxon>
    </lineage>
</organism>
<sequence>MAPVALVSWYRRLMPPTLSQWILQQAPRQQSRLLDKSIPLIPGQSIILCKPPKVNSPLPQITPPV</sequence>